<dbReference type="Pfam" id="PF20684">
    <property type="entry name" value="Fung_rhodopsin"/>
    <property type="match status" value="1"/>
</dbReference>
<comment type="subcellular location">
    <subcellularLocation>
        <location evidence="1">Membrane</location>
        <topology evidence="1">Multi-pass membrane protein</topology>
    </subcellularLocation>
</comment>
<evidence type="ECO:0000313" key="9">
    <source>
        <dbReference type="EMBL" id="KAK0654277.1"/>
    </source>
</evidence>
<evidence type="ECO:0000256" key="1">
    <source>
        <dbReference type="ARBA" id="ARBA00004141"/>
    </source>
</evidence>
<dbReference type="Proteomes" id="UP001175001">
    <property type="component" value="Unassembled WGS sequence"/>
</dbReference>
<comment type="similarity">
    <text evidence="5">Belongs to the SAT4 family.</text>
</comment>
<gene>
    <name evidence="9" type="ORF">DIS24_g5393</name>
</gene>
<organism evidence="9 10">
    <name type="scientific">Lasiodiplodia hormozganensis</name>
    <dbReference type="NCBI Taxonomy" id="869390"/>
    <lineage>
        <taxon>Eukaryota</taxon>
        <taxon>Fungi</taxon>
        <taxon>Dikarya</taxon>
        <taxon>Ascomycota</taxon>
        <taxon>Pezizomycotina</taxon>
        <taxon>Dothideomycetes</taxon>
        <taxon>Dothideomycetes incertae sedis</taxon>
        <taxon>Botryosphaeriales</taxon>
        <taxon>Botryosphaeriaceae</taxon>
        <taxon>Lasiodiplodia</taxon>
    </lineage>
</organism>
<sequence length="398" mass="43601">MVAPGLTPPDGEVSDFSVTTSSVKSAALAVDIVGIVLTTALVALRFTARQLVSGRVVALDDMIRHGGGIHQWDVPEPEVIPFFQTYIQQSVFATQIIYGPTVFATKASILFFLTRVFQPFERYCRFVYGFTAMLGIYYSLMLFLKIFICRPIHLFWAPGSSDGECFDQRALILADNIISLISDIAVLVIPCPLAGGLKVGIKAKLRIAAVFGVGGFACVCTFIRLIDIIKMGGSPDATYSFTLINLWGIAEVGIGIVCACFPVMPAFWKYLRKQHPSQMTSSYQRSGGRSYGHRSGHRSVSGIELKKSHHSRTITEQRSSVSMGGKHTLNGSDENMLIPHDGKITVSVRGGEDLEMGKAEHLAENGQHLPSLTSRSKSSYDDQGIVRTVEVQMMREPK</sequence>
<dbReference type="GO" id="GO:0016020">
    <property type="term" value="C:membrane"/>
    <property type="evidence" value="ECO:0007669"/>
    <property type="project" value="UniProtKB-SubCell"/>
</dbReference>
<feature type="transmembrane region" description="Helical" evidence="7">
    <location>
        <begin position="177"/>
        <end position="195"/>
    </location>
</feature>
<comment type="caution">
    <text evidence="9">The sequence shown here is derived from an EMBL/GenBank/DDBJ whole genome shotgun (WGS) entry which is preliminary data.</text>
</comment>
<dbReference type="AlphaFoldDB" id="A0AA40CXJ4"/>
<dbReference type="PANTHER" id="PTHR33048:SF108">
    <property type="entry name" value="INTEGRAL MEMBRANE PROTEIN"/>
    <property type="match status" value="1"/>
</dbReference>
<evidence type="ECO:0000259" key="8">
    <source>
        <dbReference type="Pfam" id="PF20684"/>
    </source>
</evidence>
<feature type="transmembrane region" description="Helical" evidence="7">
    <location>
        <begin position="126"/>
        <end position="148"/>
    </location>
</feature>
<protein>
    <recommendedName>
        <fullName evidence="8">Rhodopsin domain-containing protein</fullName>
    </recommendedName>
</protein>
<evidence type="ECO:0000256" key="6">
    <source>
        <dbReference type="SAM" id="MobiDB-lite"/>
    </source>
</evidence>
<name>A0AA40CXJ4_9PEZI</name>
<evidence type="ECO:0000256" key="3">
    <source>
        <dbReference type="ARBA" id="ARBA00022989"/>
    </source>
</evidence>
<dbReference type="PANTHER" id="PTHR33048">
    <property type="entry name" value="PTH11-LIKE INTEGRAL MEMBRANE PROTEIN (AFU_ORTHOLOGUE AFUA_5G11245)"/>
    <property type="match status" value="1"/>
</dbReference>
<keyword evidence="4 7" id="KW-0472">Membrane</keyword>
<reference evidence="9" key="1">
    <citation type="submission" date="2023-06" db="EMBL/GenBank/DDBJ databases">
        <title>Multi-omics analyses reveal the molecular pathogenesis toolkit of Lasiodiplodia hormozganensis, a cross-kingdom pathogen.</title>
        <authorList>
            <person name="Felix C."/>
            <person name="Meneses R."/>
            <person name="Goncalves M.F.M."/>
            <person name="Tilleman L."/>
            <person name="Duarte A.S."/>
            <person name="Jorrin-Novo J.V."/>
            <person name="Van De Peer Y."/>
            <person name="Deforce D."/>
            <person name="Van Nieuwerburgh F."/>
            <person name="Esteves A.C."/>
            <person name="Alves A."/>
        </authorList>
    </citation>
    <scope>NUCLEOTIDE SEQUENCE</scope>
    <source>
        <strain evidence="9">CBS 339.90</strain>
    </source>
</reference>
<dbReference type="InterPro" id="IPR052337">
    <property type="entry name" value="SAT4-like"/>
</dbReference>
<evidence type="ECO:0000256" key="5">
    <source>
        <dbReference type="ARBA" id="ARBA00038359"/>
    </source>
</evidence>
<feature type="transmembrane region" description="Helical" evidence="7">
    <location>
        <begin position="26"/>
        <end position="46"/>
    </location>
</feature>
<keyword evidence="3 7" id="KW-1133">Transmembrane helix</keyword>
<accession>A0AA40CXJ4</accession>
<keyword evidence="2 7" id="KW-0812">Transmembrane</keyword>
<evidence type="ECO:0000256" key="7">
    <source>
        <dbReference type="SAM" id="Phobius"/>
    </source>
</evidence>
<feature type="transmembrane region" description="Helical" evidence="7">
    <location>
        <begin position="246"/>
        <end position="268"/>
    </location>
</feature>
<evidence type="ECO:0000256" key="4">
    <source>
        <dbReference type="ARBA" id="ARBA00023136"/>
    </source>
</evidence>
<feature type="transmembrane region" description="Helical" evidence="7">
    <location>
        <begin position="207"/>
        <end position="226"/>
    </location>
</feature>
<feature type="region of interest" description="Disordered" evidence="6">
    <location>
        <begin position="279"/>
        <end position="338"/>
    </location>
</feature>
<evidence type="ECO:0000313" key="10">
    <source>
        <dbReference type="Proteomes" id="UP001175001"/>
    </source>
</evidence>
<proteinExistence type="inferred from homology"/>
<keyword evidence="10" id="KW-1185">Reference proteome</keyword>
<dbReference type="InterPro" id="IPR049326">
    <property type="entry name" value="Rhodopsin_dom_fungi"/>
</dbReference>
<evidence type="ECO:0000256" key="2">
    <source>
        <dbReference type="ARBA" id="ARBA00022692"/>
    </source>
</evidence>
<feature type="domain" description="Rhodopsin" evidence="8">
    <location>
        <begin position="46"/>
        <end position="266"/>
    </location>
</feature>
<dbReference type="EMBL" id="JAUJDW010000022">
    <property type="protein sequence ID" value="KAK0654277.1"/>
    <property type="molecule type" value="Genomic_DNA"/>
</dbReference>